<proteinExistence type="predicted"/>
<dbReference type="Proteomes" id="UP000469185">
    <property type="component" value="Unassembled WGS sequence"/>
</dbReference>
<gene>
    <name evidence="1" type="ORF">G1H11_16290</name>
</gene>
<sequence>MSAPTVLLDTNVWNYIIDENGVEPLRKMAKASGIQVVACPAVVFECLRVPDPDKRRRRAKALTREDWLRVMPEAFSGAEDLRFELGRLRQAWFLEAPDLRQWYRHRADWQSGFWWRVRHSSREMARVIGSLGDSDLQQARVEAKFARKEAESLGHTLHKFKWNNATATFAEPTPGWDGNAFEAWRAASVAWWWDKLVHGRSGPAVDWLGPWLDLRAIGADPASWAQLWTREVETHALPREWVRWAMAEAQATRSTSPGTPGDNQLATYLIDVDMFVSTDKVFVELVDAMRPHCPVPLAEVRRSPAGVESLTFLLSLLEDIA</sequence>
<name>A0A6N9YPI8_9ACTN</name>
<evidence type="ECO:0000313" key="2">
    <source>
        <dbReference type="Proteomes" id="UP000469185"/>
    </source>
</evidence>
<evidence type="ECO:0008006" key="3">
    <source>
        <dbReference type="Google" id="ProtNLM"/>
    </source>
</evidence>
<keyword evidence="2" id="KW-1185">Reference proteome</keyword>
<reference evidence="1 2" key="1">
    <citation type="submission" date="2020-02" db="EMBL/GenBank/DDBJ databases">
        <authorList>
            <person name="Li X.-J."/>
            <person name="Feng X.-M."/>
        </authorList>
    </citation>
    <scope>NUCLEOTIDE SEQUENCE [LARGE SCALE GENOMIC DNA]</scope>
    <source>
        <strain evidence="1 2">CGMCC 4.7225</strain>
    </source>
</reference>
<protein>
    <recommendedName>
        <fullName evidence="3">PIN domain-containing protein</fullName>
    </recommendedName>
</protein>
<evidence type="ECO:0000313" key="1">
    <source>
        <dbReference type="EMBL" id="NED96867.1"/>
    </source>
</evidence>
<dbReference type="AlphaFoldDB" id="A0A6N9YPI8"/>
<organism evidence="1 2">
    <name type="scientific">Phytoactinopolyspora alkaliphila</name>
    <dbReference type="NCBI Taxonomy" id="1783498"/>
    <lineage>
        <taxon>Bacteria</taxon>
        <taxon>Bacillati</taxon>
        <taxon>Actinomycetota</taxon>
        <taxon>Actinomycetes</taxon>
        <taxon>Jiangellales</taxon>
        <taxon>Jiangellaceae</taxon>
        <taxon>Phytoactinopolyspora</taxon>
    </lineage>
</organism>
<comment type="caution">
    <text evidence="1">The sequence shown here is derived from an EMBL/GenBank/DDBJ whole genome shotgun (WGS) entry which is preliminary data.</text>
</comment>
<dbReference type="SUPFAM" id="SSF88723">
    <property type="entry name" value="PIN domain-like"/>
    <property type="match status" value="1"/>
</dbReference>
<dbReference type="EMBL" id="JAAGOB010000008">
    <property type="protein sequence ID" value="NED96867.1"/>
    <property type="molecule type" value="Genomic_DNA"/>
</dbReference>
<dbReference type="RefSeq" id="WP_163819643.1">
    <property type="nucleotide sequence ID" value="NZ_JAAGOB010000008.1"/>
</dbReference>
<accession>A0A6N9YPI8</accession>
<dbReference type="InterPro" id="IPR029060">
    <property type="entry name" value="PIN-like_dom_sf"/>
</dbReference>